<keyword evidence="10" id="KW-0378">Hydrolase</keyword>
<dbReference type="InterPro" id="IPR050855">
    <property type="entry name" value="NDM-1-like"/>
</dbReference>
<dbReference type="OrthoDB" id="9769598at2"/>
<evidence type="ECO:0000256" key="7">
    <source>
        <dbReference type="ARBA" id="ARBA00022723"/>
    </source>
</evidence>
<dbReference type="PANTHER" id="PTHR42951">
    <property type="entry name" value="METALLO-BETA-LACTAMASE DOMAIN-CONTAINING"/>
    <property type="match status" value="1"/>
</dbReference>
<dbReference type="InterPro" id="IPR058199">
    <property type="entry name" value="BlaB//VIM/IMP-1"/>
</dbReference>
<dbReference type="InterPro" id="IPR036866">
    <property type="entry name" value="RibonucZ/Hydroxyglut_hydro"/>
</dbReference>
<comment type="subunit">
    <text evidence="5">Monomer.</text>
</comment>
<keyword evidence="9" id="KW-0574">Periplasm</keyword>
<dbReference type="NCBIfam" id="NF033088">
    <property type="entry name" value="bla_subclass_B1"/>
    <property type="match status" value="1"/>
</dbReference>
<evidence type="ECO:0000256" key="1">
    <source>
        <dbReference type="ARBA" id="ARBA00001526"/>
    </source>
</evidence>
<dbReference type="GO" id="GO:0017001">
    <property type="term" value="P:antibiotic catabolic process"/>
    <property type="evidence" value="ECO:0007669"/>
    <property type="project" value="UniProtKB-ARBA"/>
</dbReference>
<reference evidence="14 15" key="1">
    <citation type="submission" date="2016-10" db="EMBL/GenBank/DDBJ databases">
        <authorList>
            <person name="de Groot N.N."/>
        </authorList>
    </citation>
    <scope>NUCLEOTIDE SEQUENCE [LARGE SCALE GENOMIC DNA]</scope>
    <source>
        <strain evidence="14 15">CGMCC 1.6114</strain>
    </source>
</reference>
<keyword evidence="11" id="KW-0862">Zinc</keyword>
<comment type="cofactor">
    <cofactor evidence="2">
        <name>Zn(2+)</name>
        <dbReference type="ChEBI" id="CHEBI:29105"/>
    </cofactor>
</comment>
<keyword evidence="8" id="KW-0732">Signal</keyword>
<evidence type="ECO:0000313" key="15">
    <source>
        <dbReference type="Proteomes" id="UP000183209"/>
    </source>
</evidence>
<dbReference type="SMART" id="SM00849">
    <property type="entry name" value="Lactamase_B"/>
    <property type="match status" value="1"/>
</dbReference>
<dbReference type="AlphaFoldDB" id="A0A1I6TUN2"/>
<evidence type="ECO:0000256" key="2">
    <source>
        <dbReference type="ARBA" id="ARBA00001947"/>
    </source>
</evidence>
<dbReference type="Pfam" id="PF00753">
    <property type="entry name" value="Lactamase_B"/>
    <property type="match status" value="1"/>
</dbReference>
<evidence type="ECO:0000259" key="13">
    <source>
        <dbReference type="SMART" id="SM00849"/>
    </source>
</evidence>
<dbReference type="Proteomes" id="UP000183209">
    <property type="component" value="Unassembled WGS sequence"/>
</dbReference>
<dbReference type="Gene3D" id="3.60.15.10">
    <property type="entry name" value="Ribonuclease Z/Hydroxyacylglutathione hydrolase-like"/>
    <property type="match status" value="1"/>
</dbReference>
<dbReference type="PANTHER" id="PTHR42951:SF4">
    <property type="entry name" value="ACYL-COENZYME A THIOESTERASE MBLAC2"/>
    <property type="match status" value="1"/>
</dbReference>
<evidence type="ECO:0000256" key="8">
    <source>
        <dbReference type="ARBA" id="ARBA00022729"/>
    </source>
</evidence>
<accession>A0A1I6TUN2</accession>
<evidence type="ECO:0000256" key="9">
    <source>
        <dbReference type="ARBA" id="ARBA00022764"/>
    </source>
</evidence>
<feature type="domain" description="Metallo-beta-lactamase" evidence="13">
    <location>
        <begin position="79"/>
        <end position="250"/>
    </location>
</feature>
<comment type="similarity">
    <text evidence="4">Belongs to the metallo-beta-lactamase superfamily. Class-B beta-lactamase family.</text>
</comment>
<dbReference type="InterPro" id="IPR001279">
    <property type="entry name" value="Metallo-B-lactamas"/>
</dbReference>
<comment type="catalytic activity">
    <reaction evidence="1">
        <text>a beta-lactam + H2O = a substituted beta-amino acid</text>
        <dbReference type="Rhea" id="RHEA:20401"/>
        <dbReference type="ChEBI" id="CHEBI:15377"/>
        <dbReference type="ChEBI" id="CHEBI:35627"/>
        <dbReference type="ChEBI" id="CHEBI:140347"/>
        <dbReference type="EC" id="3.5.2.6"/>
    </reaction>
</comment>
<evidence type="ECO:0000313" key="14">
    <source>
        <dbReference type="EMBL" id="SFS92953.1"/>
    </source>
</evidence>
<dbReference type="EMBL" id="FPAG01000006">
    <property type="protein sequence ID" value="SFS92953.1"/>
    <property type="molecule type" value="Genomic_DNA"/>
</dbReference>
<organism evidence="14 15">
    <name type="scientific">Zhouia amylolytica</name>
    <dbReference type="NCBI Taxonomy" id="376730"/>
    <lineage>
        <taxon>Bacteria</taxon>
        <taxon>Pseudomonadati</taxon>
        <taxon>Bacteroidota</taxon>
        <taxon>Flavobacteriia</taxon>
        <taxon>Flavobacteriales</taxon>
        <taxon>Flavobacteriaceae</taxon>
        <taxon>Zhouia</taxon>
    </lineage>
</organism>
<evidence type="ECO:0000256" key="5">
    <source>
        <dbReference type="ARBA" id="ARBA00011245"/>
    </source>
</evidence>
<dbReference type="EC" id="3.5.2.6" evidence="6"/>
<evidence type="ECO:0000256" key="4">
    <source>
        <dbReference type="ARBA" id="ARBA00005250"/>
    </source>
</evidence>
<sequence>MTKLFIAFSLITLTGFNSCKGSPAEHTQTAQEMSSNTTHSDSTDSVIVYRTENLIIKRLSKHVYKHISFLNTNDYGKVACNGMLVVIEQEVVIFDTPTYNTSSLELINFISDDLHSKTIALIPTHFHEDCVGGIPVFEQYHIPIYASNQTIELLEKSGKKFSNPINEFDDSLSVDIGDKKVYAAYYGEGHTKDNIIGYFPVDEAIFGGCLIKSIGASKGNLVDANVNDWSETIRKIKLKYPKVAIVIPGHGTWGDSALFDYTIELFDIDK</sequence>
<protein>
    <recommendedName>
        <fullName evidence="6">beta-lactamase</fullName>
        <ecNumber evidence="6">3.5.2.6</ecNumber>
    </recommendedName>
</protein>
<evidence type="ECO:0000256" key="3">
    <source>
        <dbReference type="ARBA" id="ARBA00004418"/>
    </source>
</evidence>
<proteinExistence type="inferred from homology"/>
<keyword evidence="12" id="KW-0046">Antibiotic resistance</keyword>
<evidence type="ECO:0000256" key="10">
    <source>
        <dbReference type="ARBA" id="ARBA00022801"/>
    </source>
</evidence>
<gene>
    <name evidence="14" type="ORF">SAMN04487906_2162</name>
</gene>
<comment type="subcellular location">
    <subcellularLocation>
        <location evidence="3">Periplasm</location>
    </subcellularLocation>
</comment>
<dbReference type="SUPFAM" id="SSF56281">
    <property type="entry name" value="Metallo-hydrolase/oxidoreductase"/>
    <property type="match status" value="1"/>
</dbReference>
<evidence type="ECO:0000256" key="11">
    <source>
        <dbReference type="ARBA" id="ARBA00022833"/>
    </source>
</evidence>
<evidence type="ECO:0000256" key="12">
    <source>
        <dbReference type="ARBA" id="ARBA00023251"/>
    </source>
</evidence>
<name>A0A1I6TUN2_9FLAO</name>
<evidence type="ECO:0000256" key="6">
    <source>
        <dbReference type="ARBA" id="ARBA00012865"/>
    </source>
</evidence>
<keyword evidence="7" id="KW-0479">Metal-binding</keyword>